<evidence type="ECO:0000313" key="3">
    <source>
        <dbReference type="EMBL" id="RVD85212.1"/>
    </source>
</evidence>
<organism evidence="3 4">
    <name type="scientific">Arthrobotrys flagrans</name>
    <name type="common">Nematode-trapping fungus</name>
    <name type="synonym">Trichothecium flagrans</name>
    <dbReference type="NCBI Taxonomy" id="97331"/>
    <lineage>
        <taxon>Eukaryota</taxon>
        <taxon>Fungi</taxon>
        <taxon>Dikarya</taxon>
        <taxon>Ascomycota</taxon>
        <taxon>Pezizomycotina</taxon>
        <taxon>Orbiliomycetes</taxon>
        <taxon>Orbiliales</taxon>
        <taxon>Orbiliaceae</taxon>
        <taxon>Arthrobotrys</taxon>
    </lineage>
</organism>
<evidence type="ECO:0000256" key="2">
    <source>
        <dbReference type="SAM" id="MobiDB-lite"/>
    </source>
</evidence>
<feature type="coiled-coil region" evidence="1">
    <location>
        <begin position="76"/>
        <end position="103"/>
    </location>
</feature>
<dbReference type="Proteomes" id="UP000283090">
    <property type="component" value="Unassembled WGS sequence"/>
</dbReference>
<dbReference type="GeneID" id="93585851"/>
<proteinExistence type="predicted"/>
<dbReference type="OrthoDB" id="5370277at2759"/>
<feature type="region of interest" description="Disordered" evidence="2">
    <location>
        <begin position="170"/>
        <end position="192"/>
    </location>
</feature>
<evidence type="ECO:0000256" key="1">
    <source>
        <dbReference type="SAM" id="Coils"/>
    </source>
</evidence>
<sequence length="549" mass="61487">MAATRSSRSTNRDETGHLKTHPYFKHTNPTDWTLPSYLTYIHSADPPKSRDLFYWTKGLEDIADCIVKRCCDNDKRRRARKLLEEYKARKKQAKARRKRAIAANKATETTTTTETIGTVGPNASVLVNSGSVNRGTVNIYGLPLNSSIEEGVELLAQLAAKTAEPARAKAVTSKVERDPANGYSSSSNESDHHVTALTAERVDFIKSYSSIKPECMWTLSTGRRVERVIYDAVMKMDESSQSVLQWFIIDLTDTETSRLFSKAELEEMKTVFPALPAPDAELHDLIKPFFKTNTLTQLRTLLQSTPFNLDSEPSPTPSWVDSVLRQTQLLFSSPNNLLLQQHDEFWYTCRIWSHIIDSCIDSLPSVLVSRSEATSRSSAFRLNHTRSKTGGAANRQKMGPKLDGIIRTSGVDYLELGAIEVAKSYDGPGATKLLNDGRKLRGVLRDMLSRLHEEIEDSIVGKVQTVGILNAGLKFQLVRCWGRRKGGVVLCWSEPMNEYPVGVEDLGKLWLLLKVTVRARQIVQEVMEVVGKSSKILTPEDMTKAFFKS</sequence>
<reference evidence="3 4" key="1">
    <citation type="submission" date="2019-01" db="EMBL/GenBank/DDBJ databases">
        <title>Intercellular communication is required for trap formation in the nematode-trapping fungus Duddingtonia flagrans.</title>
        <authorList>
            <person name="Youssar L."/>
            <person name="Wernet V."/>
            <person name="Hensel N."/>
            <person name="Hildebrandt H.-G."/>
            <person name="Fischer R."/>
        </authorList>
    </citation>
    <scope>NUCLEOTIDE SEQUENCE [LARGE SCALE GENOMIC DNA]</scope>
    <source>
        <strain evidence="3 4">CBS H-5679</strain>
    </source>
</reference>
<accession>A0A437A272</accession>
<name>A0A437A272_ARTFL</name>
<gene>
    <name evidence="3" type="ORF">DFL_003540</name>
</gene>
<feature type="region of interest" description="Disordered" evidence="2">
    <location>
        <begin position="1"/>
        <end position="25"/>
    </location>
</feature>
<evidence type="ECO:0000313" key="4">
    <source>
        <dbReference type="Proteomes" id="UP000283090"/>
    </source>
</evidence>
<keyword evidence="4" id="KW-1185">Reference proteome</keyword>
<dbReference type="VEuPathDB" id="FungiDB:DFL_003540"/>
<keyword evidence="1" id="KW-0175">Coiled coil</keyword>
<dbReference type="EMBL" id="SAEB01000006">
    <property type="protein sequence ID" value="RVD85212.1"/>
    <property type="molecule type" value="Genomic_DNA"/>
</dbReference>
<dbReference type="AlphaFoldDB" id="A0A437A272"/>
<protein>
    <submittedName>
        <fullName evidence="3">Uncharacterized protein</fullName>
    </submittedName>
</protein>
<comment type="caution">
    <text evidence="3">The sequence shown here is derived from an EMBL/GenBank/DDBJ whole genome shotgun (WGS) entry which is preliminary data.</text>
</comment>
<dbReference type="RefSeq" id="XP_067490756.1">
    <property type="nucleotide sequence ID" value="XM_067632493.1"/>
</dbReference>